<dbReference type="InterPro" id="IPR032675">
    <property type="entry name" value="LRR_dom_sf"/>
</dbReference>
<evidence type="ECO:0000313" key="1">
    <source>
        <dbReference type="Proteomes" id="UP000046392"/>
    </source>
</evidence>
<dbReference type="AlphaFoldDB" id="A0A0N5BSH6"/>
<dbReference type="Proteomes" id="UP000046392">
    <property type="component" value="Unplaced"/>
</dbReference>
<organism evidence="1 2">
    <name type="scientific">Strongyloides papillosus</name>
    <name type="common">Intestinal threadworm</name>
    <dbReference type="NCBI Taxonomy" id="174720"/>
    <lineage>
        <taxon>Eukaryota</taxon>
        <taxon>Metazoa</taxon>
        <taxon>Ecdysozoa</taxon>
        <taxon>Nematoda</taxon>
        <taxon>Chromadorea</taxon>
        <taxon>Rhabditida</taxon>
        <taxon>Tylenchina</taxon>
        <taxon>Panagrolaimomorpha</taxon>
        <taxon>Strongyloidoidea</taxon>
        <taxon>Strongyloididae</taxon>
        <taxon>Strongyloides</taxon>
    </lineage>
</organism>
<dbReference type="Gene3D" id="3.80.10.10">
    <property type="entry name" value="Ribonuclease Inhibitor"/>
    <property type="match status" value="1"/>
</dbReference>
<name>A0A0N5BSH6_STREA</name>
<sequence>MEHKDILNSSIILYPNESESIEMEDSINPLNNEIDTTPEGTLTPAQIVANNTEILSLIFGNVVDLKKRQDIESACKKFYDVCNGRTISSYFQIEDLDDSRFVRRHNEGNVRINIFGRKMTIKIPKEFLFNENNMDIFGRFFRKYLSKVDTLVIKDMSLKHVDFFVNLNCFEKIKNVFLYSEASMNGGDVILSKCSTLNPVNLVITTGFYNFISAWKIDKDPLSESVKTIRLDSESLEWLLENIETGKLGTFDNFIHTEPLSWLMRKVHTNQIYLKLILYFKNISCEVYGFETVPNIEELNNTLLKNNIGLSVTITFDDNDICGDICLFGEFQRDRIVAEYIQILENPENRFLAQEGVYLNIKKLKILDVDDERINLPFFHKEIELMTEDISRMKCLSLFVTYFRLFGDPEDFEKLCTALGRIQTIRIHFCSKITLSSLIVLSTYARNLKNISLVGIEDQSITTSIILSHFKTLESLEIIFGGSYNTSLIFHDLMKFDNASGSVTFKWPKIQHLNIICNRPNFEEEKLINEVKINTPRKSGQLLMRDIDYYDYPAYQILVRLSKKSHIFDSPLCGGTFNLSCL</sequence>
<keyword evidence="1" id="KW-1185">Reference proteome</keyword>
<evidence type="ECO:0000313" key="2">
    <source>
        <dbReference type="WBParaSite" id="SPAL_0000881900.1"/>
    </source>
</evidence>
<reference evidence="2" key="1">
    <citation type="submission" date="2017-02" db="UniProtKB">
        <authorList>
            <consortium name="WormBaseParasite"/>
        </authorList>
    </citation>
    <scope>IDENTIFICATION</scope>
</reference>
<protein>
    <submittedName>
        <fullName evidence="2">F-box domain-containing protein</fullName>
    </submittedName>
</protein>
<proteinExistence type="predicted"/>
<dbReference type="WBParaSite" id="SPAL_0000881900.1">
    <property type="protein sequence ID" value="SPAL_0000881900.1"/>
    <property type="gene ID" value="SPAL_0000881900"/>
</dbReference>
<accession>A0A0N5BSH6</accession>